<dbReference type="Gene3D" id="3.40.50.300">
    <property type="entry name" value="P-loop containing nucleotide triphosphate hydrolases"/>
    <property type="match status" value="1"/>
</dbReference>
<gene>
    <name evidence="2" type="ORF">IAA21_00480</name>
</gene>
<sequence>MQIQYLRIKNFKLIRDLEIKNIESALILVGKNSVGKTSVLNALCAVGGDYTITPGDFNEQRQNIEITVSLSVTAEDLALFHRFSRVSPYRNMESWKEDFCRKLPSYQNGTLTFTFTANYSGRIRYSDPIHKNNPYIPQILPKIYYLDSQRDLEGIQENILSFMEDDLLNQMRSDCCIFQRAKKCTHCFSCIGLINQKTPAQLNAFEAQKLLEYKLYQLNLSAFSHKVNKNFHRNGGVEGNIRYELTCNTDRIFQVRAAIQSQKDTRPAPVSRLAKGMRSIYLLSLLETYMEDEGRIPGLILMEDPEIFLHPSLQKKSSEILYRISKKSQVIFCTHSPNLLFQFNSRQIRQMVLGEDGRPAIRENTNLSSILDDLGFDAGDLMNVSFVFIVEGKQDKSRLPLLLQKYYSEIYDEKGQLSRIAIISTNSCTNIKTYANLKYINQTYLRERFLMIRDGDGKDREQLTASLCRYYQDRNLEDADRLPRVSRENVLVLKYYSFENYFLNPDVMAQIGVLKDPGDFYRILFDKWQQYLHRIPSGIKLKEVLGRDLTSPEDVRLHMEEIKTHLRGHNLFDLFYGPFKKKEQALLKEYIDIAPREDFRDILDAIDRFVYFDNRKKGGPA</sequence>
<dbReference type="InterPro" id="IPR051396">
    <property type="entry name" value="Bact_Antivir_Def_Nuclease"/>
</dbReference>
<dbReference type="Proteomes" id="UP000824041">
    <property type="component" value="Unassembled WGS sequence"/>
</dbReference>
<reference evidence="2" key="1">
    <citation type="journal article" date="2021" name="PeerJ">
        <title>Extensive microbial diversity within the chicken gut microbiome revealed by metagenomics and culture.</title>
        <authorList>
            <person name="Gilroy R."/>
            <person name="Ravi A."/>
            <person name="Getino M."/>
            <person name="Pursley I."/>
            <person name="Horton D.L."/>
            <person name="Alikhan N.F."/>
            <person name="Baker D."/>
            <person name="Gharbi K."/>
            <person name="Hall N."/>
            <person name="Watson M."/>
            <person name="Adriaenssens E.M."/>
            <person name="Foster-Nyarko E."/>
            <person name="Jarju S."/>
            <person name="Secka A."/>
            <person name="Antonio M."/>
            <person name="Oren A."/>
            <person name="Chaudhuri R.R."/>
            <person name="La Ragione R."/>
            <person name="Hildebrand F."/>
            <person name="Pallen M.J."/>
        </authorList>
    </citation>
    <scope>NUCLEOTIDE SEQUENCE</scope>
    <source>
        <strain evidence="2">14324</strain>
    </source>
</reference>
<feature type="domain" description="Endonuclease GajA/Old nuclease/RecF-like AAA" evidence="1">
    <location>
        <begin position="222"/>
        <end position="339"/>
    </location>
</feature>
<dbReference type="PANTHER" id="PTHR43581">
    <property type="entry name" value="ATP/GTP PHOSPHATASE"/>
    <property type="match status" value="1"/>
</dbReference>
<dbReference type="InterPro" id="IPR041685">
    <property type="entry name" value="AAA_GajA/Old/RecF-like"/>
</dbReference>
<dbReference type="PANTHER" id="PTHR43581:SF4">
    <property type="entry name" value="ATP_GTP PHOSPHATASE"/>
    <property type="match status" value="1"/>
</dbReference>
<proteinExistence type="predicted"/>
<evidence type="ECO:0000259" key="1">
    <source>
        <dbReference type="Pfam" id="PF13175"/>
    </source>
</evidence>
<feature type="domain" description="Endonuclease GajA/Old nuclease/RecF-like AAA" evidence="1">
    <location>
        <begin position="1"/>
        <end position="44"/>
    </location>
</feature>
<evidence type="ECO:0000313" key="2">
    <source>
        <dbReference type="EMBL" id="HIZ21260.1"/>
    </source>
</evidence>
<dbReference type="SUPFAM" id="SSF52540">
    <property type="entry name" value="P-loop containing nucleoside triphosphate hydrolases"/>
    <property type="match status" value="1"/>
</dbReference>
<name>A0A9D2DQK8_9FIRM</name>
<comment type="caution">
    <text evidence="2">The sequence shown here is derived from an EMBL/GenBank/DDBJ whole genome shotgun (WGS) entry which is preliminary data.</text>
</comment>
<evidence type="ECO:0000313" key="3">
    <source>
        <dbReference type="Proteomes" id="UP000824041"/>
    </source>
</evidence>
<dbReference type="InterPro" id="IPR027417">
    <property type="entry name" value="P-loop_NTPase"/>
</dbReference>
<dbReference type="EMBL" id="DXBU01000006">
    <property type="protein sequence ID" value="HIZ21260.1"/>
    <property type="molecule type" value="Genomic_DNA"/>
</dbReference>
<accession>A0A9D2DQK8</accession>
<dbReference type="AlphaFoldDB" id="A0A9D2DQK8"/>
<dbReference type="Pfam" id="PF13175">
    <property type="entry name" value="AAA_15"/>
    <property type="match status" value="2"/>
</dbReference>
<protein>
    <submittedName>
        <fullName evidence="2">AAA family ATPase</fullName>
    </submittedName>
</protein>
<organism evidence="2 3">
    <name type="scientific">Candidatus Blautia faecigallinarum</name>
    <dbReference type="NCBI Taxonomy" id="2838488"/>
    <lineage>
        <taxon>Bacteria</taxon>
        <taxon>Bacillati</taxon>
        <taxon>Bacillota</taxon>
        <taxon>Clostridia</taxon>
        <taxon>Lachnospirales</taxon>
        <taxon>Lachnospiraceae</taxon>
        <taxon>Blautia</taxon>
    </lineage>
</organism>
<reference evidence="2" key="2">
    <citation type="submission" date="2021-04" db="EMBL/GenBank/DDBJ databases">
        <authorList>
            <person name="Gilroy R."/>
        </authorList>
    </citation>
    <scope>NUCLEOTIDE SEQUENCE</scope>
    <source>
        <strain evidence="2">14324</strain>
    </source>
</reference>